<dbReference type="PANTHER" id="PTHR43341:SF1">
    <property type="entry name" value="GENERAL AMINO-ACID PERMEASE GAP1"/>
    <property type="match status" value="1"/>
</dbReference>
<dbReference type="EMBL" id="CAVMBE010000007">
    <property type="protein sequence ID" value="CAK3862354.1"/>
    <property type="molecule type" value="Genomic_DNA"/>
</dbReference>
<feature type="transmembrane region" description="Helical" evidence="7">
    <location>
        <begin position="132"/>
        <end position="154"/>
    </location>
</feature>
<evidence type="ECO:0000256" key="6">
    <source>
        <dbReference type="ARBA" id="ARBA00023136"/>
    </source>
</evidence>
<feature type="transmembrane region" description="Helical" evidence="7">
    <location>
        <begin position="52"/>
        <end position="73"/>
    </location>
</feature>
<feature type="transmembrane region" description="Helical" evidence="7">
    <location>
        <begin position="79"/>
        <end position="99"/>
    </location>
</feature>
<evidence type="ECO:0000256" key="2">
    <source>
        <dbReference type="ARBA" id="ARBA00022448"/>
    </source>
</evidence>
<dbReference type="PIRSF" id="PIRSF006060">
    <property type="entry name" value="AA_transporter"/>
    <property type="match status" value="1"/>
</dbReference>
<keyword evidence="6 7" id="KW-0472">Membrane</keyword>
<dbReference type="Proteomes" id="UP001296104">
    <property type="component" value="Unassembled WGS sequence"/>
</dbReference>
<dbReference type="Pfam" id="PF00324">
    <property type="entry name" value="AA_permease"/>
    <property type="match status" value="1"/>
</dbReference>
<organism evidence="9 10">
    <name type="scientific">Lecanosticta acicola</name>
    <dbReference type="NCBI Taxonomy" id="111012"/>
    <lineage>
        <taxon>Eukaryota</taxon>
        <taxon>Fungi</taxon>
        <taxon>Dikarya</taxon>
        <taxon>Ascomycota</taxon>
        <taxon>Pezizomycotina</taxon>
        <taxon>Dothideomycetes</taxon>
        <taxon>Dothideomycetidae</taxon>
        <taxon>Mycosphaerellales</taxon>
        <taxon>Mycosphaerellaceae</taxon>
        <taxon>Lecanosticta</taxon>
    </lineage>
</organism>
<evidence type="ECO:0000256" key="1">
    <source>
        <dbReference type="ARBA" id="ARBA00004141"/>
    </source>
</evidence>
<keyword evidence="5 7" id="KW-1133">Transmembrane helix</keyword>
<feature type="transmembrane region" description="Helical" evidence="7">
    <location>
        <begin position="447"/>
        <end position="471"/>
    </location>
</feature>
<proteinExistence type="predicted"/>
<keyword evidence="4" id="KW-0029">Amino-acid transport</keyword>
<sequence length="558" mass="61490">MASNAELDNTKIANEKTADLERAATCQDGVTTIVASGVNNAGYRRSLSKRQVMMMTFGAGIGTGLWVGTGTALKYAGPGGIAIAYTVVSFVVWLQYVCIGEMTAYRPVHGGFIRQEAEYVDKAFGFACGANFWFEWVMIIPAEITAAVSVLQFWPETQVVPLAAYITIFLAVMVIGNIFPVRIYGHLEYWFSWIKILAIFAIIPFLFIMASGGIAATGGPLVFHYWKRPGAFNNGIKGIAKAFVQAGFSFGGGEHIAVIAGEAKEPRKTVKASVYPIFYRMFMFFVLNIWLVGMCVPYDDTNLVSASGTLGSPFVIATQRAKQGWLAHILNAFIFISVMSCGITSVYVASRSLTSMADIDLIHRKFGWKDKAGRPWVALAISVSIGGGLCYLNCNDEAYQVYSWFSSLVAIAGFFQWGSCFVCHIFFRAALRAQNISYKGLPFQAPFAPYLQYAGLVIILFILGCEFYLSVSPLDGAGSAKTFFANYLGAPLFFVDLIAYKLWYKTKMVKPEEVDFSEAFAFDEQDKMEVELAAQDGEVREKSWSENLLQKAKNLVFG</sequence>
<dbReference type="InterPro" id="IPR004841">
    <property type="entry name" value="AA-permease/SLC12A_dom"/>
</dbReference>
<feature type="domain" description="Amino acid permease/ SLC12A" evidence="8">
    <location>
        <begin position="52"/>
        <end position="508"/>
    </location>
</feature>
<keyword evidence="3 7" id="KW-0812">Transmembrane</keyword>
<evidence type="ECO:0000313" key="10">
    <source>
        <dbReference type="Proteomes" id="UP001296104"/>
    </source>
</evidence>
<feature type="transmembrane region" description="Helical" evidence="7">
    <location>
        <begin position="373"/>
        <end position="392"/>
    </location>
</feature>
<name>A0AAI8YTS8_9PEZI</name>
<feature type="transmembrane region" description="Helical" evidence="7">
    <location>
        <begin position="404"/>
        <end position="427"/>
    </location>
</feature>
<comment type="caution">
    <text evidence="9">The sequence shown here is derived from an EMBL/GenBank/DDBJ whole genome shotgun (WGS) entry which is preliminary data.</text>
</comment>
<dbReference type="GO" id="GO:0016020">
    <property type="term" value="C:membrane"/>
    <property type="evidence" value="ECO:0007669"/>
    <property type="project" value="UniProtKB-SubCell"/>
</dbReference>
<feature type="transmembrane region" description="Helical" evidence="7">
    <location>
        <begin position="483"/>
        <end position="503"/>
    </location>
</feature>
<reference evidence="9" key="1">
    <citation type="submission" date="2023-11" db="EMBL/GenBank/DDBJ databases">
        <authorList>
            <person name="Alioto T."/>
            <person name="Alioto T."/>
            <person name="Gomez Garrido J."/>
        </authorList>
    </citation>
    <scope>NUCLEOTIDE SEQUENCE</scope>
</reference>
<keyword evidence="2" id="KW-0813">Transport</keyword>
<evidence type="ECO:0000256" key="3">
    <source>
        <dbReference type="ARBA" id="ARBA00022692"/>
    </source>
</evidence>
<feature type="transmembrane region" description="Helical" evidence="7">
    <location>
        <begin position="160"/>
        <end position="181"/>
    </location>
</feature>
<dbReference type="InterPro" id="IPR050524">
    <property type="entry name" value="APC_YAT"/>
</dbReference>
<comment type="subcellular location">
    <subcellularLocation>
        <location evidence="1">Membrane</location>
        <topology evidence="1">Multi-pass membrane protein</topology>
    </subcellularLocation>
</comment>
<dbReference type="GO" id="GO:0015171">
    <property type="term" value="F:amino acid transmembrane transporter activity"/>
    <property type="evidence" value="ECO:0007669"/>
    <property type="project" value="TreeGrafter"/>
</dbReference>
<evidence type="ECO:0000256" key="4">
    <source>
        <dbReference type="ARBA" id="ARBA00022970"/>
    </source>
</evidence>
<gene>
    <name evidence="9" type="ORF">LECACI_7A001840</name>
</gene>
<evidence type="ECO:0000256" key="7">
    <source>
        <dbReference type="SAM" id="Phobius"/>
    </source>
</evidence>
<protein>
    <submittedName>
        <fullName evidence="9">Amino acid transporter</fullName>
    </submittedName>
</protein>
<evidence type="ECO:0000259" key="8">
    <source>
        <dbReference type="Pfam" id="PF00324"/>
    </source>
</evidence>
<dbReference type="AlphaFoldDB" id="A0AAI8YTS8"/>
<keyword evidence="10" id="KW-1185">Reference proteome</keyword>
<dbReference type="PANTHER" id="PTHR43341">
    <property type="entry name" value="AMINO ACID PERMEASE"/>
    <property type="match status" value="1"/>
</dbReference>
<dbReference type="FunFam" id="1.20.1740.10:FF:000001">
    <property type="entry name" value="Amino acid permease"/>
    <property type="match status" value="1"/>
</dbReference>
<feature type="transmembrane region" description="Helical" evidence="7">
    <location>
        <begin position="325"/>
        <end position="349"/>
    </location>
</feature>
<evidence type="ECO:0000256" key="5">
    <source>
        <dbReference type="ARBA" id="ARBA00022989"/>
    </source>
</evidence>
<feature type="transmembrane region" description="Helical" evidence="7">
    <location>
        <begin position="193"/>
        <end position="216"/>
    </location>
</feature>
<feature type="transmembrane region" description="Helical" evidence="7">
    <location>
        <begin position="277"/>
        <end position="296"/>
    </location>
</feature>
<evidence type="ECO:0000313" key="9">
    <source>
        <dbReference type="EMBL" id="CAK3862354.1"/>
    </source>
</evidence>
<accession>A0AAI8YTS8</accession>
<dbReference type="Gene3D" id="1.20.1740.10">
    <property type="entry name" value="Amino acid/polyamine transporter I"/>
    <property type="match status" value="1"/>
</dbReference>